<keyword evidence="2" id="KW-0812">Transmembrane</keyword>
<evidence type="ECO:0000313" key="5">
    <source>
        <dbReference type="Proteomes" id="UP001224775"/>
    </source>
</evidence>
<dbReference type="Proteomes" id="UP001224775">
    <property type="component" value="Unassembled WGS sequence"/>
</dbReference>
<keyword evidence="2" id="KW-1133">Transmembrane helix</keyword>
<keyword evidence="5" id="KW-1185">Reference proteome</keyword>
<evidence type="ECO:0000256" key="2">
    <source>
        <dbReference type="SAM" id="Phobius"/>
    </source>
</evidence>
<organism evidence="4 5">
    <name type="scientific">Skeletonema marinoi</name>
    <dbReference type="NCBI Taxonomy" id="267567"/>
    <lineage>
        <taxon>Eukaryota</taxon>
        <taxon>Sar</taxon>
        <taxon>Stramenopiles</taxon>
        <taxon>Ochrophyta</taxon>
        <taxon>Bacillariophyta</taxon>
        <taxon>Coscinodiscophyceae</taxon>
        <taxon>Thalassiosirophycidae</taxon>
        <taxon>Thalassiosirales</taxon>
        <taxon>Skeletonemataceae</taxon>
        <taxon>Skeletonema</taxon>
        <taxon>Skeletonema marinoi-dohrnii complex</taxon>
    </lineage>
</organism>
<dbReference type="EMBL" id="JATAAI010000023">
    <property type="protein sequence ID" value="KAK1737700.1"/>
    <property type="molecule type" value="Genomic_DNA"/>
</dbReference>
<reference evidence="4" key="1">
    <citation type="submission" date="2023-06" db="EMBL/GenBank/DDBJ databases">
        <title>Survivors Of The Sea: Transcriptome response of Skeletonema marinoi to long-term dormancy.</title>
        <authorList>
            <person name="Pinder M.I.M."/>
            <person name="Kourtchenko O."/>
            <person name="Robertson E.K."/>
            <person name="Larsson T."/>
            <person name="Maumus F."/>
            <person name="Osuna-Cruz C.M."/>
            <person name="Vancaester E."/>
            <person name="Stenow R."/>
            <person name="Vandepoele K."/>
            <person name="Ploug H."/>
            <person name="Bruchert V."/>
            <person name="Godhe A."/>
            <person name="Topel M."/>
        </authorList>
    </citation>
    <scope>NUCLEOTIDE SEQUENCE</scope>
    <source>
        <strain evidence="4">R05AC</strain>
    </source>
</reference>
<proteinExistence type="predicted"/>
<evidence type="ECO:0000256" key="3">
    <source>
        <dbReference type="SAM" id="SignalP"/>
    </source>
</evidence>
<accession>A0AAD9D9E8</accession>
<gene>
    <name evidence="4" type="ORF">QTG54_011472</name>
</gene>
<comment type="caution">
    <text evidence="4">The sequence shown here is derived from an EMBL/GenBank/DDBJ whole genome shotgun (WGS) entry which is preliminary data.</text>
</comment>
<name>A0AAD9D9E8_9STRA</name>
<keyword evidence="3" id="KW-0732">Signal</keyword>
<keyword evidence="2" id="KW-0472">Membrane</keyword>
<sequence>MTQCYKSLLLTAALLGCLSRTSLAFQAVSPMAATTSSSARPLSTKLFMAQKMTPTRKTRREDSFDRDDSEEDGSKESAEDIIFDYSEAQSKMKEDENKRRVEEGLTVGLTKEDEEEFAAKKDQYEDMRAKIRSRASQEGFEKSVATKKAIEEATQRAMAGSSSATADQMLDLSGFGEKFTDDGTDDLTPEEQAEIDKIANMPIFDQVKEELSNTRFPTPIAVFQTACVMALIFAVSATLILKGDATIRDIYMNQGFIPRPDEVYDFSDLSLPDGFLDQKELESNIGDAIGFATDTADDILSGN</sequence>
<dbReference type="AlphaFoldDB" id="A0AAD9D9E8"/>
<feature type="transmembrane region" description="Helical" evidence="2">
    <location>
        <begin position="221"/>
        <end position="241"/>
    </location>
</feature>
<feature type="signal peptide" evidence="3">
    <location>
        <begin position="1"/>
        <end position="24"/>
    </location>
</feature>
<dbReference type="PROSITE" id="PS51257">
    <property type="entry name" value="PROKAR_LIPOPROTEIN"/>
    <property type="match status" value="1"/>
</dbReference>
<evidence type="ECO:0000256" key="1">
    <source>
        <dbReference type="SAM" id="MobiDB-lite"/>
    </source>
</evidence>
<protein>
    <submittedName>
        <fullName evidence="4">Uncharacterized protein</fullName>
    </submittedName>
</protein>
<feature type="chain" id="PRO_5042123163" evidence="3">
    <location>
        <begin position="25"/>
        <end position="303"/>
    </location>
</feature>
<evidence type="ECO:0000313" key="4">
    <source>
        <dbReference type="EMBL" id="KAK1737700.1"/>
    </source>
</evidence>
<feature type="region of interest" description="Disordered" evidence="1">
    <location>
        <begin position="43"/>
        <end position="81"/>
    </location>
</feature>